<sequence>MTAFRAIAIFSVSIARFIIALFITIIVPNHSKLAARAAFISSAISKIIIAGGNIALWVTISISKHRAIASWGAICTRSKIIIAILVITRLRAAWV</sequence>
<dbReference type="AlphaFoldDB" id="A0AAU9J434"/>
<feature type="transmembrane region" description="Helical" evidence="1">
    <location>
        <begin position="39"/>
        <end position="62"/>
    </location>
</feature>
<keyword evidence="1" id="KW-1133">Transmembrane helix</keyword>
<gene>
    <name evidence="2" type="ORF">BSTOLATCC_MIC30325</name>
</gene>
<keyword evidence="1" id="KW-0812">Transmembrane</keyword>
<name>A0AAU9J434_9CILI</name>
<accession>A0AAU9J434</accession>
<evidence type="ECO:0000313" key="2">
    <source>
        <dbReference type="EMBL" id="CAG9321939.1"/>
    </source>
</evidence>
<dbReference type="Proteomes" id="UP001162131">
    <property type="component" value="Unassembled WGS sequence"/>
</dbReference>
<evidence type="ECO:0000256" key="1">
    <source>
        <dbReference type="SAM" id="Phobius"/>
    </source>
</evidence>
<reference evidence="2" key="1">
    <citation type="submission" date="2021-09" db="EMBL/GenBank/DDBJ databases">
        <authorList>
            <consortium name="AG Swart"/>
            <person name="Singh M."/>
            <person name="Singh A."/>
            <person name="Seah K."/>
            <person name="Emmerich C."/>
        </authorList>
    </citation>
    <scope>NUCLEOTIDE SEQUENCE</scope>
    <source>
        <strain evidence="2">ATCC30299</strain>
    </source>
</reference>
<feature type="transmembrane region" description="Helical" evidence="1">
    <location>
        <begin position="6"/>
        <end position="27"/>
    </location>
</feature>
<keyword evidence="3" id="KW-1185">Reference proteome</keyword>
<comment type="caution">
    <text evidence="2">The sequence shown here is derived from an EMBL/GenBank/DDBJ whole genome shotgun (WGS) entry which is preliminary data.</text>
</comment>
<proteinExistence type="predicted"/>
<dbReference type="EMBL" id="CAJZBQ010000030">
    <property type="protein sequence ID" value="CAG9321939.1"/>
    <property type="molecule type" value="Genomic_DNA"/>
</dbReference>
<protein>
    <submittedName>
        <fullName evidence="2">Uncharacterized protein</fullName>
    </submittedName>
</protein>
<organism evidence="2 3">
    <name type="scientific">Blepharisma stoltei</name>
    <dbReference type="NCBI Taxonomy" id="1481888"/>
    <lineage>
        <taxon>Eukaryota</taxon>
        <taxon>Sar</taxon>
        <taxon>Alveolata</taxon>
        <taxon>Ciliophora</taxon>
        <taxon>Postciliodesmatophora</taxon>
        <taxon>Heterotrichea</taxon>
        <taxon>Heterotrichida</taxon>
        <taxon>Blepharismidae</taxon>
        <taxon>Blepharisma</taxon>
    </lineage>
</organism>
<keyword evidence="1" id="KW-0472">Membrane</keyword>
<feature type="transmembrane region" description="Helical" evidence="1">
    <location>
        <begin position="68"/>
        <end position="87"/>
    </location>
</feature>
<evidence type="ECO:0000313" key="3">
    <source>
        <dbReference type="Proteomes" id="UP001162131"/>
    </source>
</evidence>